<keyword evidence="1" id="KW-0732">Signal</keyword>
<name>A0A2S4LW38_9BURK</name>
<dbReference type="AlphaFoldDB" id="A0A2S4LW38"/>
<dbReference type="PROSITE" id="PS51257">
    <property type="entry name" value="PROKAR_LIPOPROTEIN"/>
    <property type="match status" value="1"/>
</dbReference>
<evidence type="ECO:0000256" key="1">
    <source>
        <dbReference type="SAM" id="SignalP"/>
    </source>
</evidence>
<dbReference type="EMBL" id="PQGA01000023">
    <property type="protein sequence ID" value="POR46569.1"/>
    <property type="molecule type" value="Genomic_DNA"/>
</dbReference>
<organism evidence="2 3">
    <name type="scientific">Paraburkholderia eburnea</name>
    <dbReference type="NCBI Taxonomy" id="1189126"/>
    <lineage>
        <taxon>Bacteria</taxon>
        <taxon>Pseudomonadati</taxon>
        <taxon>Pseudomonadota</taxon>
        <taxon>Betaproteobacteria</taxon>
        <taxon>Burkholderiales</taxon>
        <taxon>Burkholderiaceae</taxon>
        <taxon>Paraburkholderia</taxon>
    </lineage>
</organism>
<gene>
    <name evidence="2" type="ORF">B0G62_12336</name>
</gene>
<evidence type="ECO:0000313" key="2">
    <source>
        <dbReference type="EMBL" id="POR46569.1"/>
    </source>
</evidence>
<evidence type="ECO:0008006" key="4">
    <source>
        <dbReference type="Google" id="ProtNLM"/>
    </source>
</evidence>
<comment type="caution">
    <text evidence="2">The sequence shown here is derived from an EMBL/GenBank/DDBJ whole genome shotgun (WGS) entry which is preliminary data.</text>
</comment>
<accession>A0A2S4LW38</accession>
<dbReference type="Proteomes" id="UP000237381">
    <property type="component" value="Unassembled WGS sequence"/>
</dbReference>
<reference evidence="2 3" key="1">
    <citation type="submission" date="2018-01" db="EMBL/GenBank/DDBJ databases">
        <title>Genomic Encyclopedia of Type Strains, Phase III (KMG-III): the genomes of soil and plant-associated and newly described type strains.</title>
        <authorList>
            <person name="Whitman W."/>
        </authorList>
    </citation>
    <scope>NUCLEOTIDE SEQUENCE [LARGE SCALE GENOMIC DNA]</scope>
    <source>
        <strain evidence="2 3">JCM 18070</strain>
    </source>
</reference>
<sequence>MKRTRTRLLIAGVAPVLALTACGGVNQYLADRSETTELYHIFDIKTGADIDTVATAAADGLAQNTNRIQQNRPLMMSTDIPAKPGRFQLVDASSAFAGTGMGAFLQAAQSQAGATTMRLAKCDGAVWTSKATRAIPGYNNLNLYSCLYAYRGGYQLDVYGVFQKSSGGLTGLEQGLAGSLVGTPDQWVNKTILDTVRNIAAVSHGQVVQIEGQPKIAGDSLPWVDKLGTH</sequence>
<evidence type="ECO:0000313" key="3">
    <source>
        <dbReference type="Proteomes" id="UP000237381"/>
    </source>
</evidence>
<feature type="chain" id="PRO_5015714150" description="Lipoprotein" evidence="1">
    <location>
        <begin position="24"/>
        <end position="230"/>
    </location>
</feature>
<protein>
    <recommendedName>
        <fullName evidence="4">Lipoprotein</fullName>
    </recommendedName>
</protein>
<feature type="signal peptide" evidence="1">
    <location>
        <begin position="1"/>
        <end position="23"/>
    </location>
</feature>
<proteinExistence type="predicted"/>
<keyword evidence="3" id="KW-1185">Reference proteome</keyword>